<comment type="similarity">
    <text evidence="3">Belongs to the RITA family.</text>
</comment>
<feature type="compositionally biased region" description="Polar residues" evidence="12">
    <location>
        <begin position="203"/>
        <end position="223"/>
    </location>
</feature>
<dbReference type="GO" id="GO:0005634">
    <property type="term" value="C:nucleus"/>
    <property type="evidence" value="ECO:0007669"/>
    <property type="project" value="UniProtKB-SubCell"/>
</dbReference>
<dbReference type="GO" id="GO:0005737">
    <property type="term" value="C:cytoplasm"/>
    <property type="evidence" value="ECO:0007669"/>
    <property type="project" value="UniProtKB-SubCell"/>
</dbReference>
<evidence type="ECO:0000256" key="4">
    <source>
        <dbReference type="ARBA" id="ARBA00011667"/>
    </source>
</evidence>
<dbReference type="OrthoDB" id="10061257at2759"/>
<evidence type="ECO:0000256" key="1">
    <source>
        <dbReference type="ARBA" id="ARBA00004123"/>
    </source>
</evidence>
<sequence>MSTDLAVTGVRASCISHKGNSQYRIKAKMSYVDESLFGRSNGLQSPVPEFEPPWVSKPQTEPQQPLLWSPVTINSPNRRTANGETNPIPVPSKSGGTPTKKNKYRLKSHTPSYCDESLFGSKQDSPVWEAPWTAKENKVKIRPLLWSPITLKINSSAFHAGSTKNASPQAHPVKALSPDTGGSSSGFVAEYRGKTDFWKRPDSNASSVATTTRGRSQSLTRWQQAPTQLGAVSSLLNSSRNAERLYCRPTSAFAGLSEPQHCGRRRSGSASSVRPKMMDSRKPNPPWKY</sequence>
<keyword evidence="8" id="KW-0914">Notch signaling pathway</keyword>
<evidence type="ECO:0000256" key="3">
    <source>
        <dbReference type="ARBA" id="ARBA00010906"/>
    </source>
</evidence>
<keyword evidence="7" id="KW-0524">Neurogenesis</keyword>
<dbReference type="GO" id="GO:0007399">
    <property type="term" value="P:nervous system development"/>
    <property type="evidence" value="ECO:0007669"/>
    <property type="project" value="UniProtKB-KW"/>
</dbReference>
<evidence type="ECO:0000256" key="11">
    <source>
        <dbReference type="ARBA" id="ARBA00031318"/>
    </source>
</evidence>
<reference evidence="14" key="1">
    <citation type="journal article" date="2006" name="Science">
        <title>Ancient noncoding elements conserved in the human genome.</title>
        <authorList>
            <person name="Venkatesh B."/>
            <person name="Kirkness E.F."/>
            <person name="Loh Y.H."/>
            <person name="Halpern A.L."/>
            <person name="Lee A.P."/>
            <person name="Johnson J."/>
            <person name="Dandona N."/>
            <person name="Viswanathan L.D."/>
            <person name="Tay A."/>
            <person name="Venter J.C."/>
            <person name="Strausberg R.L."/>
            <person name="Brenner S."/>
        </authorList>
    </citation>
    <scope>NUCLEOTIDE SEQUENCE [LARGE SCALE GENOMIC DNA]</scope>
</reference>
<evidence type="ECO:0000256" key="2">
    <source>
        <dbReference type="ARBA" id="ARBA00004496"/>
    </source>
</evidence>
<organism evidence="13 14">
    <name type="scientific">Callorhinchus milii</name>
    <name type="common">Ghost shark</name>
    <dbReference type="NCBI Taxonomy" id="7868"/>
    <lineage>
        <taxon>Eukaryota</taxon>
        <taxon>Metazoa</taxon>
        <taxon>Chordata</taxon>
        <taxon>Craniata</taxon>
        <taxon>Vertebrata</taxon>
        <taxon>Chondrichthyes</taxon>
        <taxon>Holocephali</taxon>
        <taxon>Chimaeriformes</taxon>
        <taxon>Callorhinchidae</taxon>
        <taxon>Callorhinchus</taxon>
    </lineage>
</organism>
<evidence type="ECO:0000256" key="12">
    <source>
        <dbReference type="SAM" id="MobiDB-lite"/>
    </source>
</evidence>
<gene>
    <name evidence="13" type="primary">LOC103184364</name>
</gene>
<feature type="region of interest" description="Disordered" evidence="12">
    <location>
        <begin position="202"/>
        <end position="223"/>
    </location>
</feature>
<reference evidence="14" key="2">
    <citation type="journal article" date="2007" name="PLoS Biol.">
        <title>Survey sequencing and comparative analysis of the elephant shark (Callorhinchus milii) genome.</title>
        <authorList>
            <person name="Venkatesh B."/>
            <person name="Kirkness E.F."/>
            <person name="Loh Y.H."/>
            <person name="Halpern A.L."/>
            <person name="Lee A.P."/>
            <person name="Johnson J."/>
            <person name="Dandona N."/>
            <person name="Viswanathan L.D."/>
            <person name="Tay A."/>
            <person name="Venter J.C."/>
            <person name="Strausberg R.L."/>
            <person name="Brenner S."/>
        </authorList>
    </citation>
    <scope>NUCLEOTIDE SEQUENCE [LARGE SCALE GENOMIC DNA]</scope>
</reference>
<evidence type="ECO:0000256" key="5">
    <source>
        <dbReference type="ARBA" id="ARBA00014447"/>
    </source>
</evidence>
<dbReference type="OMA" id="WEGPWMA"/>
<comment type="function">
    <text evidence="10">Tubulin-binding protein that acts as a negative regulator of Notch signaling pathway. Shuttles between the cytoplasm and the nucleus and mediates the nuclear export of RBPJ/RBPSUH, thereby preventing the interaction between RBPJ/RBPSUH and NICD product of Notch proteins (Notch intracellular domain), leading to down-regulate Notch-mediated transcription. May play a role in neurogenesis.</text>
</comment>
<dbReference type="STRING" id="7868.ENSCMIP00000018082"/>
<keyword evidence="14" id="KW-1185">Reference proteome</keyword>
<evidence type="ECO:0000313" key="14">
    <source>
        <dbReference type="Proteomes" id="UP000314986"/>
    </source>
</evidence>
<reference evidence="13" key="5">
    <citation type="submission" date="2025-09" db="UniProtKB">
        <authorList>
            <consortium name="Ensembl"/>
        </authorList>
    </citation>
    <scope>IDENTIFICATION</scope>
</reference>
<comment type="subcellular location">
    <subcellularLocation>
        <location evidence="2">Cytoplasm</location>
    </subcellularLocation>
    <subcellularLocation>
        <location evidence="1">Nucleus</location>
    </subcellularLocation>
</comment>
<reference evidence="13" key="4">
    <citation type="submission" date="2025-08" db="UniProtKB">
        <authorList>
            <consortium name="Ensembl"/>
        </authorList>
    </citation>
    <scope>IDENTIFICATION</scope>
</reference>
<evidence type="ECO:0000256" key="8">
    <source>
        <dbReference type="ARBA" id="ARBA00022976"/>
    </source>
</evidence>
<dbReference type="AlphaFoldDB" id="A0A4W3HSZ6"/>
<dbReference type="Proteomes" id="UP000314986">
    <property type="component" value="Unassembled WGS sequence"/>
</dbReference>
<dbReference type="GO" id="GO:0051168">
    <property type="term" value="P:nuclear export"/>
    <property type="evidence" value="ECO:0007669"/>
    <property type="project" value="InterPro"/>
</dbReference>
<proteinExistence type="inferred from homology"/>
<feature type="region of interest" description="Disordered" evidence="12">
    <location>
        <begin position="70"/>
        <end position="101"/>
    </location>
</feature>
<protein>
    <recommendedName>
        <fullName evidence="5">RBPJ-interacting and tubulin-associated protein 1</fullName>
    </recommendedName>
    <alternativeName>
        <fullName evidence="11">RBPJ-interacting and tubulin-associated protein</fullName>
    </alternativeName>
</protein>
<dbReference type="GeneTree" id="ENSGT00390000013005"/>
<keyword evidence="6" id="KW-0963">Cytoplasm</keyword>
<dbReference type="InParanoid" id="A0A4W3HSZ6"/>
<dbReference type="PANTHER" id="PTHR34917:SF1">
    <property type="entry name" value="RBPJ-INTERACTING AND TUBULIN-ASSOCIATED PROTEIN 1"/>
    <property type="match status" value="1"/>
</dbReference>
<dbReference type="InterPro" id="IPR031418">
    <property type="entry name" value="RITA1"/>
</dbReference>
<evidence type="ECO:0000256" key="6">
    <source>
        <dbReference type="ARBA" id="ARBA00022490"/>
    </source>
</evidence>
<reference evidence="14" key="3">
    <citation type="journal article" date="2014" name="Nature">
        <title>Elephant shark genome provides unique insights into gnathostome evolution.</title>
        <authorList>
            <consortium name="International Elephant Shark Genome Sequencing Consortium"/>
            <person name="Venkatesh B."/>
            <person name="Lee A.P."/>
            <person name="Ravi V."/>
            <person name="Maurya A.K."/>
            <person name="Lian M.M."/>
            <person name="Swann J.B."/>
            <person name="Ohta Y."/>
            <person name="Flajnik M.F."/>
            <person name="Sutoh Y."/>
            <person name="Kasahara M."/>
            <person name="Hoon S."/>
            <person name="Gangu V."/>
            <person name="Roy S.W."/>
            <person name="Irimia M."/>
            <person name="Korzh V."/>
            <person name="Kondrychyn I."/>
            <person name="Lim Z.W."/>
            <person name="Tay B.H."/>
            <person name="Tohari S."/>
            <person name="Kong K.W."/>
            <person name="Ho S."/>
            <person name="Lorente-Galdos B."/>
            <person name="Quilez J."/>
            <person name="Marques-Bonet T."/>
            <person name="Raney B.J."/>
            <person name="Ingham P.W."/>
            <person name="Tay A."/>
            <person name="Hillier L.W."/>
            <person name="Minx P."/>
            <person name="Boehm T."/>
            <person name="Wilson R.K."/>
            <person name="Brenner S."/>
            <person name="Warren W.C."/>
        </authorList>
    </citation>
    <scope>NUCLEOTIDE SEQUENCE [LARGE SCALE GENOMIC DNA]</scope>
</reference>
<name>A0A4W3HSZ6_CALMI</name>
<evidence type="ECO:0000313" key="13">
    <source>
        <dbReference type="Ensembl" id="ENSCMIP00000018082.1"/>
    </source>
</evidence>
<dbReference type="GeneID" id="103184364"/>
<feature type="region of interest" description="Disordered" evidence="12">
    <location>
        <begin position="254"/>
        <end position="289"/>
    </location>
</feature>
<comment type="subunit">
    <text evidence="4">Interacts with RBPJ/RBPSUH.</text>
</comment>
<accession>A0A4W3HSZ6</accession>
<dbReference type="PANTHER" id="PTHR34917">
    <property type="entry name" value="RBPJ-INTERACTING AND TUBULIN-ASSOCIATED PROTEIN 1"/>
    <property type="match status" value="1"/>
</dbReference>
<dbReference type="Ensembl" id="ENSCMIT00000018425.1">
    <property type="protein sequence ID" value="ENSCMIP00000018082.1"/>
    <property type="gene ID" value="ENSCMIG00000008541.1"/>
</dbReference>
<feature type="compositionally biased region" description="Polar residues" evidence="12">
    <location>
        <begin position="71"/>
        <end position="85"/>
    </location>
</feature>
<dbReference type="GO" id="GO:0015631">
    <property type="term" value="F:tubulin binding"/>
    <property type="evidence" value="ECO:0007669"/>
    <property type="project" value="InterPro"/>
</dbReference>
<evidence type="ECO:0000256" key="9">
    <source>
        <dbReference type="ARBA" id="ARBA00023242"/>
    </source>
</evidence>
<dbReference type="GO" id="GO:0007219">
    <property type="term" value="P:Notch signaling pathway"/>
    <property type="evidence" value="ECO:0007669"/>
    <property type="project" value="UniProtKB-KW"/>
</dbReference>
<dbReference type="Pfam" id="PF17066">
    <property type="entry name" value="RITA"/>
    <property type="match status" value="1"/>
</dbReference>
<feature type="region of interest" description="Disordered" evidence="12">
    <location>
        <begin position="162"/>
        <end position="182"/>
    </location>
</feature>
<keyword evidence="9" id="KW-0539">Nucleus</keyword>
<evidence type="ECO:0000256" key="7">
    <source>
        <dbReference type="ARBA" id="ARBA00022902"/>
    </source>
</evidence>
<evidence type="ECO:0000256" key="10">
    <source>
        <dbReference type="ARBA" id="ARBA00024957"/>
    </source>
</evidence>
<dbReference type="GO" id="GO:0045746">
    <property type="term" value="P:negative regulation of Notch signaling pathway"/>
    <property type="evidence" value="ECO:0007669"/>
    <property type="project" value="TreeGrafter"/>
</dbReference>
<dbReference type="KEGG" id="cmk:103184364"/>